<gene>
    <name evidence="1" type="ORF">PM738_09680</name>
</gene>
<evidence type="ECO:0000313" key="1">
    <source>
        <dbReference type="EMBL" id="MDB7084069.1"/>
    </source>
</evidence>
<name>A0A9Q2WW64_9FIRM</name>
<dbReference type="EMBL" id="JAQLKE010000013">
    <property type="protein sequence ID" value="MDB7084069.1"/>
    <property type="molecule type" value="Genomic_DNA"/>
</dbReference>
<sequence>MKVITIIVPSNQCHLLIKELEADYFIFKKFDNYEIMQDFSILLLNIYDYQYNLIEAALKKFEMINKQKCCLCISK</sequence>
<protein>
    <submittedName>
        <fullName evidence="1">Uncharacterized protein</fullName>
    </submittedName>
</protein>
<proteinExistence type="predicted"/>
<evidence type="ECO:0000313" key="2">
    <source>
        <dbReference type="Proteomes" id="UP001211987"/>
    </source>
</evidence>
<organism evidence="1 2">
    <name type="scientific">Thomasclavelia ramosa</name>
    <dbReference type="NCBI Taxonomy" id="1547"/>
    <lineage>
        <taxon>Bacteria</taxon>
        <taxon>Bacillati</taxon>
        <taxon>Bacillota</taxon>
        <taxon>Erysipelotrichia</taxon>
        <taxon>Erysipelotrichales</taxon>
        <taxon>Coprobacillaceae</taxon>
        <taxon>Thomasclavelia</taxon>
    </lineage>
</organism>
<reference evidence="1" key="1">
    <citation type="submission" date="2023-01" db="EMBL/GenBank/DDBJ databases">
        <title>Human gut microbiome strain richness.</title>
        <authorList>
            <person name="Chen-Liaw A."/>
        </authorList>
    </citation>
    <scope>NUCLEOTIDE SEQUENCE</scope>
    <source>
        <strain evidence="1">1001217st2_G6_1001217B_191108</strain>
    </source>
</reference>
<dbReference type="AlphaFoldDB" id="A0A9Q2WW64"/>
<dbReference type="GeneID" id="64195561"/>
<dbReference type="Proteomes" id="UP001211987">
    <property type="component" value="Unassembled WGS sequence"/>
</dbReference>
<dbReference type="RefSeq" id="WP_009300224.1">
    <property type="nucleotide sequence ID" value="NZ_BAABXX010000001.1"/>
</dbReference>
<accession>A0A9Q2WW64</accession>
<comment type="caution">
    <text evidence="1">The sequence shown here is derived from an EMBL/GenBank/DDBJ whole genome shotgun (WGS) entry which is preliminary data.</text>
</comment>